<dbReference type="EMBL" id="WJXW01000004">
    <property type="protein sequence ID" value="KAF9736892.1"/>
    <property type="molecule type" value="Genomic_DNA"/>
</dbReference>
<comment type="caution">
    <text evidence="2">The sequence shown here is derived from an EMBL/GenBank/DDBJ whole genome shotgun (WGS) entry which is preliminary data.</text>
</comment>
<keyword evidence="3" id="KW-1185">Reference proteome</keyword>
<name>A0A9P6GJI0_9PLEO</name>
<evidence type="ECO:0000313" key="3">
    <source>
        <dbReference type="Proteomes" id="UP000756921"/>
    </source>
</evidence>
<protein>
    <submittedName>
        <fullName evidence="2">Uncharacterized protein</fullName>
    </submittedName>
</protein>
<gene>
    <name evidence="2" type="ORF">PMIN01_04671</name>
</gene>
<evidence type="ECO:0000256" key="1">
    <source>
        <dbReference type="SAM" id="MobiDB-lite"/>
    </source>
</evidence>
<organism evidence="2 3">
    <name type="scientific">Paraphaeosphaeria minitans</name>
    <dbReference type="NCBI Taxonomy" id="565426"/>
    <lineage>
        <taxon>Eukaryota</taxon>
        <taxon>Fungi</taxon>
        <taxon>Dikarya</taxon>
        <taxon>Ascomycota</taxon>
        <taxon>Pezizomycotina</taxon>
        <taxon>Dothideomycetes</taxon>
        <taxon>Pleosporomycetidae</taxon>
        <taxon>Pleosporales</taxon>
        <taxon>Massarineae</taxon>
        <taxon>Didymosphaeriaceae</taxon>
        <taxon>Paraphaeosphaeria</taxon>
    </lineage>
</organism>
<dbReference type="Proteomes" id="UP000756921">
    <property type="component" value="Unassembled WGS sequence"/>
</dbReference>
<sequence>MADLARACRASNPPTTTSPTPLRVEDTGCTISNAACSRVLLHFLEFGLIMSMIPSRNPTWQHLPRVSRPTTSRVAWPQTPITNTHKHIFRLVVDLFKHPWRAEHGPKLLMNAGDEGRLKIIQAGN</sequence>
<reference evidence="2" key="1">
    <citation type="journal article" date="2020" name="Mol. Plant Microbe Interact.">
        <title>Genome Sequence of the Biocontrol Agent Coniothyrium minitans strain Conio (IMI 134523).</title>
        <authorList>
            <person name="Patel D."/>
            <person name="Shittu T.A."/>
            <person name="Baroncelli R."/>
            <person name="Muthumeenakshi S."/>
            <person name="Osborne T.H."/>
            <person name="Janganan T.K."/>
            <person name="Sreenivasaprasad S."/>
        </authorList>
    </citation>
    <scope>NUCLEOTIDE SEQUENCE</scope>
    <source>
        <strain evidence="2">Conio</strain>
    </source>
</reference>
<accession>A0A9P6GJI0</accession>
<evidence type="ECO:0000313" key="2">
    <source>
        <dbReference type="EMBL" id="KAF9736892.1"/>
    </source>
</evidence>
<dbReference type="AlphaFoldDB" id="A0A9P6GJI0"/>
<proteinExistence type="predicted"/>
<feature type="region of interest" description="Disordered" evidence="1">
    <location>
        <begin position="1"/>
        <end position="21"/>
    </location>
</feature>